<evidence type="ECO:0000256" key="4">
    <source>
        <dbReference type="ARBA" id="ARBA00022824"/>
    </source>
</evidence>
<dbReference type="AlphaFoldDB" id="A0A9Q0RFY4"/>
<keyword evidence="4" id="KW-0256">Endoplasmic reticulum</keyword>
<dbReference type="GO" id="GO:0005783">
    <property type="term" value="C:endoplasmic reticulum"/>
    <property type="evidence" value="ECO:0007669"/>
    <property type="project" value="UniProtKB-SubCell"/>
</dbReference>
<evidence type="ECO:0000313" key="8">
    <source>
        <dbReference type="EMBL" id="KAJ5078594.1"/>
    </source>
</evidence>
<feature type="domain" description="DUF676" evidence="7">
    <location>
        <begin position="431"/>
        <end position="560"/>
    </location>
</feature>
<dbReference type="InterPro" id="IPR052374">
    <property type="entry name" value="SERAC1"/>
</dbReference>
<comment type="subcellular location">
    <subcellularLocation>
        <location evidence="2">Endoplasmic reticulum</location>
    </subcellularLocation>
    <subcellularLocation>
        <location evidence="3">Membrane</location>
    </subcellularLocation>
    <subcellularLocation>
        <location evidence="1">Mitochondrion</location>
    </subcellularLocation>
</comment>
<dbReference type="SUPFAM" id="SSF53474">
    <property type="entry name" value="alpha/beta-Hydrolases"/>
    <property type="match status" value="1"/>
</dbReference>
<evidence type="ECO:0000256" key="2">
    <source>
        <dbReference type="ARBA" id="ARBA00004240"/>
    </source>
</evidence>
<dbReference type="PANTHER" id="PTHR48182:SF2">
    <property type="entry name" value="PROTEIN SERAC1"/>
    <property type="match status" value="1"/>
</dbReference>
<evidence type="ECO:0000256" key="3">
    <source>
        <dbReference type="ARBA" id="ARBA00004370"/>
    </source>
</evidence>
<protein>
    <recommendedName>
        <fullName evidence="7">DUF676 domain-containing protein</fullName>
    </recommendedName>
</protein>
<proteinExistence type="predicted"/>
<keyword evidence="6" id="KW-0472">Membrane</keyword>
<dbReference type="InterPro" id="IPR029058">
    <property type="entry name" value="AB_hydrolase_fold"/>
</dbReference>
<evidence type="ECO:0000256" key="6">
    <source>
        <dbReference type="ARBA" id="ARBA00023136"/>
    </source>
</evidence>
<dbReference type="Pfam" id="PF05057">
    <property type="entry name" value="DUF676"/>
    <property type="match status" value="1"/>
</dbReference>
<name>A0A9Q0RFY4_ANAIG</name>
<comment type="caution">
    <text evidence="8">The sequence shown here is derived from an EMBL/GenBank/DDBJ whole genome shotgun (WGS) entry which is preliminary data.</text>
</comment>
<dbReference type="GO" id="GO:0016020">
    <property type="term" value="C:membrane"/>
    <property type="evidence" value="ECO:0007669"/>
    <property type="project" value="UniProtKB-SubCell"/>
</dbReference>
<dbReference type="PANTHER" id="PTHR48182">
    <property type="entry name" value="PROTEIN SERAC1"/>
    <property type="match status" value="1"/>
</dbReference>
<evidence type="ECO:0000259" key="7">
    <source>
        <dbReference type="Pfam" id="PF05057"/>
    </source>
</evidence>
<sequence>MISSLSLNTLNKPLNTKIAYFHLFRKYLPNLIDNQNQNSEKSKSKSKEEEKKYKILTRKNILLSAAIGTGLAISTYTIFPQEKEIGEIGIQSIISRIENTLKIKDFQQVFELLKELNSKITTKIFSSNLAEINLLLITRYLFSWTKNIDYSLNTTSKFQFFTKENNLNTKNTQKLKLRILGEIFAILSLIINQDEEFKILDIIKKNLPFDTIFRLSLHKKINENFFDSKRTIDSEQTTFDFDSQIMGLVQSLIQEIGKSQEEKKAKDNLINVLINFNNETQFSLFHNSIIQPNYQKQAKFLLKALLQIDFTPQIFKIFMANSGFQILHFIAKLNPSNKDSQKSIPNIVSKLIESDASLHLDSTIYTKIQEELLSSGLLKYFCIWIKNDDIYISSNITRVLLNLVSRKQTYLTGINVVHPQFPIIDQEGIDIVFVHGLKGNFVKTWRGWFQSGNFWIQSLLPKDINKSARIVSVSVKTFLGGWGSEGGSLQDMSLILLQNLQKAGIGKNRPVIFVSHSLGGLVVKELVVSAQTKYPYLFRNIRGCVFYSTPHFGMSISSQSKYFELLFGPNSSLNILTDKNSLISLNKKFGTLKIPTLSFAESKSIIPGIIVVSPQSANPGFGKFILTKESHRTISKHKSRDDPIYQELITFINENV</sequence>
<dbReference type="Gene3D" id="3.40.50.1820">
    <property type="entry name" value="alpha/beta hydrolase"/>
    <property type="match status" value="1"/>
</dbReference>
<dbReference type="GO" id="GO:0005739">
    <property type="term" value="C:mitochondrion"/>
    <property type="evidence" value="ECO:0007669"/>
    <property type="project" value="UniProtKB-SubCell"/>
</dbReference>
<reference evidence="8" key="1">
    <citation type="submission" date="2022-10" db="EMBL/GenBank/DDBJ databases">
        <title>Novel sulphate-reducing endosymbionts in the free-living metamonad Anaeramoeba.</title>
        <authorList>
            <person name="Jerlstrom-Hultqvist J."/>
            <person name="Cepicka I."/>
            <person name="Gallot-Lavallee L."/>
            <person name="Salas-Leiva D."/>
            <person name="Curtis B.A."/>
            <person name="Zahonova K."/>
            <person name="Pipaliya S."/>
            <person name="Dacks J."/>
            <person name="Roger A.J."/>
        </authorList>
    </citation>
    <scope>NUCLEOTIDE SEQUENCE</scope>
    <source>
        <strain evidence="8">BMAN</strain>
    </source>
</reference>
<evidence type="ECO:0000256" key="1">
    <source>
        <dbReference type="ARBA" id="ARBA00004173"/>
    </source>
</evidence>
<dbReference type="EMBL" id="JAPDFW010000053">
    <property type="protein sequence ID" value="KAJ5078594.1"/>
    <property type="molecule type" value="Genomic_DNA"/>
</dbReference>
<dbReference type="InterPro" id="IPR007751">
    <property type="entry name" value="DUF676_lipase-like"/>
</dbReference>
<keyword evidence="5" id="KW-0496">Mitochondrion</keyword>
<dbReference type="OrthoDB" id="5086500at2759"/>
<accession>A0A9Q0RFY4</accession>
<evidence type="ECO:0000256" key="5">
    <source>
        <dbReference type="ARBA" id="ARBA00023128"/>
    </source>
</evidence>
<organism evidence="8 9">
    <name type="scientific">Anaeramoeba ignava</name>
    <name type="common">Anaerobic marine amoeba</name>
    <dbReference type="NCBI Taxonomy" id="1746090"/>
    <lineage>
        <taxon>Eukaryota</taxon>
        <taxon>Metamonada</taxon>
        <taxon>Anaeramoebidae</taxon>
        <taxon>Anaeramoeba</taxon>
    </lineage>
</organism>
<keyword evidence="9" id="KW-1185">Reference proteome</keyword>
<evidence type="ECO:0000313" key="9">
    <source>
        <dbReference type="Proteomes" id="UP001149090"/>
    </source>
</evidence>
<dbReference type="Proteomes" id="UP001149090">
    <property type="component" value="Unassembled WGS sequence"/>
</dbReference>
<gene>
    <name evidence="8" type="ORF">M0811_04919</name>
</gene>